<dbReference type="Gene3D" id="3.40.50.360">
    <property type="match status" value="1"/>
</dbReference>
<comment type="caution">
    <text evidence="2">The sequence shown here is derived from an EMBL/GenBank/DDBJ whole genome shotgun (WGS) entry which is preliminary data.</text>
</comment>
<evidence type="ECO:0000259" key="1">
    <source>
        <dbReference type="Pfam" id="PF12682"/>
    </source>
</evidence>
<dbReference type="GO" id="GO:0010181">
    <property type="term" value="F:FMN binding"/>
    <property type="evidence" value="ECO:0007669"/>
    <property type="project" value="InterPro"/>
</dbReference>
<dbReference type="PANTHER" id="PTHR39201:SF1">
    <property type="entry name" value="FLAVODOXIN-LIKE DOMAIN-CONTAINING PROTEIN"/>
    <property type="match status" value="1"/>
</dbReference>
<name>A0AA41FKV7_9FIRM</name>
<dbReference type="InterPro" id="IPR008254">
    <property type="entry name" value="Flavodoxin/NO_synth"/>
</dbReference>
<dbReference type="InterPro" id="IPR029039">
    <property type="entry name" value="Flavoprotein-like_sf"/>
</dbReference>
<dbReference type="PANTHER" id="PTHR39201">
    <property type="entry name" value="EXPORTED PROTEIN-RELATED"/>
    <property type="match status" value="1"/>
</dbReference>
<organism evidence="2 3">
    <name type="scientific">Enterocloster citroniae</name>
    <dbReference type="NCBI Taxonomy" id="358743"/>
    <lineage>
        <taxon>Bacteria</taxon>
        <taxon>Bacillati</taxon>
        <taxon>Bacillota</taxon>
        <taxon>Clostridia</taxon>
        <taxon>Lachnospirales</taxon>
        <taxon>Lachnospiraceae</taxon>
        <taxon>Enterocloster</taxon>
    </lineage>
</organism>
<dbReference type="RefSeq" id="WP_082197821.1">
    <property type="nucleotide sequence ID" value="NZ_CABJDD010000004.1"/>
</dbReference>
<dbReference type="GO" id="GO:0016651">
    <property type="term" value="F:oxidoreductase activity, acting on NAD(P)H"/>
    <property type="evidence" value="ECO:0007669"/>
    <property type="project" value="UniProtKB-ARBA"/>
</dbReference>
<dbReference type="SUPFAM" id="SSF52218">
    <property type="entry name" value="Flavoproteins"/>
    <property type="match status" value="1"/>
</dbReference>
<dbReference type="Pfam" id="PF12682">
    <property type="entry name" value="Flavodoxin_4"/>
    <property type="match status" value="1"/>
</dbReference>
<gene>
    <name evidence="2" type="ORF">GPL26_27600</name>
</gene>
<reference evidence="2" key="1">
    <citation type="journal article" date="2021" name="Gut Microbes">
        <title>A synthetic consortium of 100 gut commensals modulates the composition and function in a colon model of the microbiome of elderly subjects.</title>
        <authorList>
            <person name="Perez M."/>
            <person name="Ntemiri A."/>
            <person name="Tan H."/>
            <person name="Harris H.M.B."/>
            <person name="Roager H.M."/>
            <person name="Ribiere C."/>
            <person name="O'Toole P.W."/>
        </authorList>
    </citation>
    <scope>NUCLEOTIDE SEQUENCE</scope>
    <source>
        <strain evidence="2">MCC335</strain>
    </source>
</reference>
<evidence type="ECO:0000313" key="3">
    <source>
        <dbReference type="Proteomes" id="UP000708338"/>
    </source>
</evidence>
<dbReference type="Proteomes" id="UP000708338">
    <property type="component" value="Unassembled WGS sequence"/>
</dbReference>
<dbReference type="EMBL" id="WQPS01000125">
    <property type="protein sequence ID" value="MBT9813345.1"/>
    <property type="molecule type" value="Genomic_DNA"/>
</dbReference>
<feature type="domain" description="Flavodoxin-like" evidence="1">
    <location>
        <begin position="21"/>
        <end position="172"/>
    </location>
</feature>
<evidence type="ECO:0000313" key="2">
    <source>
        <dbReference type="EMBL" id="MBT9813345.1"/>
    </source>
</evidence>
<proteinExistence type="predicted"/>
<protein>
    <submittedName>
        <fullName evidence="2">Flavodoxin</fullName>
    </submittedName>
</protein>
<sequence length="183" mass="20437">MERGVISAAVETGAKARNGKKILIACFSNTGNTLRVAKVIRRITGGTLCVIYPWQPYPSEYCKLKKQAEKEIRENHRPRLLPFETIPEGYDVIFIGTPCWRGRISPPAASFLERIQTDGKIVIPFCTHRGEERGCVEQDIAVLCPNAQVQAGFHVTNAGGDRIAEELESWIQGLQRQGMDKIK</sequence>
<accession>A0AA41FKV7</accession>
<dbReference type="AlphaFoldDB" id="A0AA41FKV7"/>